<dbReference type="PANTHER" id="PTHR24321:SF8">
    <property type="entry name" value="ESTRADIOL 17-BETA-DEHYDROGENASE 8-RELATED"/>
    <property type="match status" value="1"/>
</dbReference>
<organism evidence="3 4">
    <name type="scientific">Arthrobacter cryoconiti</name>
    <dbReference type="NCBI Taxonomy" id="748907"/>
    <lineage>
        <taxon>Bacteria</taxon>
        <taxon>Bacillati</taxon>
        <taxon>Actinomycetota</taxon>
        <taxon>Actinomycetes</taxon>
        <taxon>Micrococcales</taxon>
        <taxon>Micrococcaceae</taxon>
        <taxon>Arthrobacter</taxon>
    </lineage>
</organism>
<dbReference type="GO" id="GO:0016491">
    <property type="term" value="F:oxidoreductase activity"/>
    <property type="evidence" value="ECO:0007669"/>
    <property type="project" value="UniProtKB-KW"/>
</dbReference>
<dbReference type="CDD" id="cd05233">
    <property type="entry name" value="SDR_c"/>
    <property type="match status" value="1"/>
</dbReference>
<comment type="similarity">
    <text evidence="1">Belongs to the short-chain dehydrogenases/reductases (SDR) family.</text>
</comment>
<dbReference type="PANTHER" id="PTHR24321">
    <property type="entry name" value="DEHYDROGENASES, SHORT CHAIN"/>
    <property type="match status" value="1"/>
</dbReference>
<protein>
    <submittedName>
        <fullName evidence="3">SDR family NAD(P)-dependent oxidoreductase</fullName>
        <ecNumber evidence="3">1.1.1.-</ecNumber>
    </submittedName>
</protein>
<dbReference type="Gene3D" id="3.40.50.720">
    <property type="entry name" value="NAD(P)-binding Rossmann-like Domain"/>
    <property type="match status" value="1"/>
</dbReference>
<dbReference type="EMBL" id="JBHSCQ010000005">
    <property type="protein sequence ID" value="MFC4264871.1"/>
    <property type="molecule type" value="Genomic_DNA"/>
</dbReference>
<comment type="caution">
    <text evidence="3">The sequence shown here is derived from an EMBL/GenBank/DDBJ whole genome shotgun (WGS) entry which is preliminary data.</text>
</comment>
<dbReference type="Pfam" id="PF13561">
    <property type="entry name" value="adh_short_C2"/>
    <property type="match status" value="1"/>
</dbReference>
<proteinExistence type="inferred from homology"/>
<accession>A0ABV8QXI5</accession>
<dbReference type="PRINTS" id="PR00081">
    <property type="entry name" value="GDHRDH"/>
</dbReference>
<dbReference type="NCBIfam" id="NF005559">
    <property type="entry name" value="PRK07231.1"/>
    <property type="match status" value="1"/>
</dbReference>
<gene>
    <name evidence="3" type="ORF">ACFOW9_04570</name>
</gene>
<keyword evidence="4" id="KW-1185">Reference proteome</keyword>
<evidence type="ECO:0000256" key="1">
    <source>
        <dbReference type="ARBA" id="ARBA00006484"/>
    </source>
</evidence>
<dbReference type="SUPFAM" id="SSF51735">
    <property type="entry name" value="NAD(P)-binding Rossmann-fold domains"/>
    <property type="match status" value="1"/>
</dbReference>
<dbReference type="PRINTS" id="PR00080">
    <property type="entry name" value="SDRFAMILY"/>
</dbReference>
<reference evidence="4" key="1">
    <citation type="journal article" date="2019" name="Int. J. Syst. Evol. Microbiol.">
        <title>The Global Catalogue of Microorganisms (GCM) 10K type strain sequencing project: providing services to taxonomists for standard genome sequencing and annotation.</title>
        <authorList>
            <consortium name="The Broad Institute Genomics Platform"/>
            <consortium name="The Broad Institute Genome Sequencing Center for Infectious Disease"/>
            <person name="Wu L."/>
            <person name="Ma J."/>
        </authorList>
    </citation>
    <scope>NUCLEOTIDE SEQUENCE [LARGE SCALE GENOMIC DNA]</scope>
    <source>
        <strain evidence="4">CGMCC 1.10698</strain>
    </source>
</reference>
<dbReference type="InterPro" id="IPR002347">
    <property type="entry name" value="SDR_fam"/>
</dbReference>
<sequence length="248" mass="25007">MLFEDKVALVTAAGAGIGEAIALRLAAEGAAVVVSDVNDAAGQSVVDAIISAGGKAAYMHANVAEPDDVNALVSFAVESFGGLHLAVNNAGIGAMPKPVQDVTDAEWDRVMNVNLRGTFIAMKAQVKHFSANGGGAIVNTASLAGISSTPLLTPYGASKHGVVSLTRSVAIENASKGIRINAVAPGAIETASLASLPEDARAGYAAQVPMKRLGQAHEIANAVIWLLSDEASFVTGVVLPVDGGTVNA</sequence>
<dbReference type="InterPro" id="IPR036291">
    <property type="entry name" value="NAD(P)-bd_dom_sf"/>
</dbReference>
<dbReference type="Proteomes" id="UP001595773">
    <property type="component" value="Unassembled WGS sequence"/>
</dbReference>
<dbReference type="RefSeq" id="WP_230066488.1">
    <property type="nucleotide sequence ID" value="NZ_BAABLL010000019.1"/>
</dbReference>
<evidence type="ECO:0000313" key="4">
    <source>
        <dbReference type="Proteomes" id="UP001595773"/>
    </source>
</evidence>
<evidence type="ECO:0000256" key="2">
    <source>
        <dbReference type="ARBA" id="ARBA00023002"/>
    </source>
</evidence>
<evidence type="ECO:0000313" key="3">
    <source>
        <dbReference type="EMBL" id="MFC4264871.1"/>
    </source>
</evidence>
<dbReference type="InterPro" id="IPR020904">
    <property type="entry name" value="Sc_DH/Rdtase_CS"/>
</dbReference>
<keyword evidence="2 3" id="KW-0560">Oxidoreductase</keyword>
<dbReference type="PROSITE" id="PS00061">
    <property type="entry name" value="ADH_SHORT"/>
    <property type="match status" value="1"/>
</dbReference>
<dbReference type="EC" id="1.1.1.-" evidence="3"/>
<name>A0ABV8QXI5_9MICC</name>